<sequence>MTELTTGAVFASEHLNRSLHAYLRTAVSPSDDKELSIKCRIALVSDLDRSHPRRFRLNDLDRAVRIWWPDDLFVDGKWPLFDELIHQLMVRNGDFLQYRDDKVQAYARLAAEVEPTLLVGWHFAGWILDSQASPHDVARVVDSQLPFYAPPPRPNKHYAEGHVHLGGIHFDALALLGNLADELSHQFQSEFRPLRELTTTLLTADLQAPPAGTLDPESFRSRCIRALSDNELQAKMDDIDWSLLLDRHRLEAEVGGPWLKAQIARAMLAGDQSRAWRWLVVFLWYSYRHADCNEYVRVAVFYLFGKLMQLRHQLIMDGQGLTRFTQLYYNNQLRKTVDVDASTMDVVARMFAGKQDLAEIKISPDLFSAGLTATLAKAVARHSGVASPEFGMAPSPVTVKSYIEQLERWHFCVHFLRREKYVRSRAALWEDANKFAEALARESGWNLDEFAGGHINPDYRFNPGRWLRGLDIAGDENLVRSEVFAPVLRWLRHGLLPRPPDEHGSAGFHLSIHAGEDYAHPLSGLRHVDETVRFCELRSGDRIGHGLALGIEPITWVEHHGDMILSVDEHLDNLVWAWHQACTLSARLPLAAQIVPRLERRISRFLRESSWYDGQFSRSTPQQLYEAWDLRRNCHYQFSSNPVRMYDPQLEAAVPDYDRLMAGRDGTKGSAERIYLHCQEKAHQEKSIKNVLVRQPSGDVDAMDGLPKKTGDVLLHDFETAEDLEFMCALQDFLLNRYDAMGLIIEANPTSNVYIARLENHSQHPIFRWYPPNETCLVQGMQWNRFGLRRGPIKVLINTDDPGIMPTTLRTEYALLGEAAIDLGYSRTCVESWLERLREFGLDEFNRNHLPIFEKKTHFE</sequence>
<dbReference type="PANTHER" id="PTHR11409:SF43">
    <property type="entry name" value="ADENOSINE DEAMINASE"/>
    <property type="match status" value="1"/>
</dbReference>
<dbReference type="Proteomes" id="UP001596050">
    <property type="component" value="Unassembled WGS sequence"/>
</dbReference>
<dbReference type="EMBL" id="JBHSMU010000008">
    <property type="protein sequence ID" value="MFC5459726.1"/>
    <property type="molecule type" value="Genomic_DNA"/>
</dbReference>
<dbReference type="SUPFAM" id="SSF51556">
    <property type="entry name" value="Metallo-dependent hydrolases"/>
    <property type="match status" value="1"/>
</dbReference>
<evidence type="ECO:0000313" key="2">
    <source>
        <dbReference type="Proteomes" id="UP001596050"/>
    </source>
</evidence>
<keyword evidence="2" id="KW-1185">Reference proteome</keyword>
<evidence type="ECO:0000313" key="1">
    <source>
        <dbReference type="EMBL" id="MFC5459726.1"/>
    </source>
</evidence>
<dbReference type="PANTHER" id="PTHR11409">
    <property type="entry name" value="ADENOSINE DEAMINASE"/>
    <property type="match status" value="1"/>
</dbReference>
<dbReference type="Gene3D" id="3.20.20.140">
    <property type="entry name" value="Metal-dependent hydrolases"/>
    <property type="match status" value="2"/>
</dbReference>
<gene>
    <name evidence="1" type="primary">rdrB</name>
    <name evidence="1" type="ORF">ACFPN5_07870</name>
</gene>
<dbReference type="RefSeq" id="WP_379781851.1">
    <property type="nucleotide sequence ID" value="NZ_JBHSMU010000008.1"/>
</dbReference>
<dbReference type="InterPro" id="IPR006330">
    <property type="entry name" value="Ado/ade_deaminase"/>
</dbReference>
<accession>A0ABW0L4K1</accession>
<dbReference type="InterPro" id="IPR032466">
    <property type="entry name" value="Metal_Hydrolase"/>
</dbReference>
<name>A0ABW0L4K1_9BURK</name>
<dbReference type="NCBIfam" id="NF041744">
    <property type="entry name" value="RdrB"/>
    <property type="match status" value="1"/>
</dbReference>
<proteinExistence type="predicted"/>
<comment type="caution">
    <text evidence="1">The sequence shown here is derived from an EMBL/GenBank/DDBJ whole genome shotgun (WGS) entry which is preliminary data.</text>
</comment>
<protein>
    <submittedName>
        <fullName evidence="1">Antiviral RADAR system adenosine deaminase RdrB</fullName>
    </submittedName>
</protein>
<reference evidence="2" key="1">
    <citation type="journal article" date="2019" name="Int. J. Syst. Evol. Microbiol.">
        <title>The Global Catalogue of Microorganisms (GCM) 10K type strain sequencing project: providing services to taxonomists for standard genome sequencing and annotation.</title>
        <authorList>
            <consortium name="The Broad Institute Genomics Platform"/>
            <consortium name="The Broad Institute Genome Sequencing Center for Infectious Disease"/>
            <person name="Wu L."/>
            <person name="Ma J."/>
        </authorList>
    </citation>
    <scope>NUCLEOTIDE SEQUENCE [LARGE SCALE GENOMIC DNA]</scope>
    <source>
        <strain evidence="2">KACC 12649</strain>
    </source>
</reference>
<organism evidence="1 2">
    <name type="scientific">Massilia niabensis</name>
    <dbReference type="NCBI Taxonomy" id="544910"/>
    <lineage>
        <taxon>Bacteria</taxon>
        <taxon>Pseudomonadati</taxon>
        <taxon>Pseudomonadota</taxon>
        <taxon>Betaproteobacteria</taxon>
        <taxon>Burkholderiales</taxon>
        <taxon>Oxalobacteraceae</taxon>
        <taxon>Telluria group</taxon>
        <taxon>Massilia</taxon>
    </lineage>
</organism>